<name>A0A2C6L3X2_9APIC</name>
<dbReference type="VEuPathDB" id="ToxoDB:CSUI_003747"/>
<feature type="transmembrane region" description="Helical" evidence="2">
    <location>
        <begin position="329"/>
        <end position="347"/>
    </location>
</feature>
<accession>A0A2C6L3X2</accession>
<evidence type="ECO:0000313" key="4">
    <source>
        <dbReference type="Proteomes" id="UP000221165"/>
    </source>
</evidence>
<feature type="region of interest" description="Disordered" evidence="1">
    <location>
        <begin position="156"/>
        <end position="179"/>
    </location>
</feature>
<dbReference type="RefSeq" id="XP_067924081.1">
    <property type="nucleotide sequence ID" value="XM_068063942.1"/>
</dbReference>
<organism evidence="3 4">
    <name type="scientific">Cystoisospora suis</name>
    <dbReference type="NCBI Taxonomy" id="483139"/>
    <lineage>
        <taxon>Eukaryota</taxon>
        <taxon>Sar</taxon>
        <taxon>Alveolata</taxon>
        <taxon>Apicomplexa</taxon>
        <taxon>Conoidasida</taxon>
        <taxon>Coccidia</taxon>
        <taxon>Eucoccidiorida</taxon>
        <taxon>Eimeriorina</taxon>
        <taxon>Sarcocystidae</taxon>
        <taxon>Cystoisospora</taxon>
    </lineage>
</organism>
<dbReference type="AlphaFoldDB" id="A0A2C6L3X2"/>
<reference evidence="3 4" key="1">
    <citation type="journal article" date="2017" name="Int. J. Parasitol.">
        <title>The genome of the protozoan parasite Cystoisospora suis and a reverse vaccinology approach to identify vaccine candidates.</title>
        <authorList>
            <person name="Palmieri N."/>
            <person name="Shrestha A."/>
            <person name="Ruttkowski B."/>
            <person name="Beck T."/>
            <person name="Vogl C."/>
            <person name="Tomley F."/>
            <person name="Blake D.P."/>
            <person name="Joachim A."/>
        </authorList>
    </citation>
    <scope>NUCLEOTIDE SEQUENCE [LARGE SCALE GENOMIC DNA]</scope>
    <source>
        <strain evidence="3 4">Wien I</strain>
    </source>
</reference>
<feature type="region of interest" description="Disordered" evidence="1">
    <location>
        <begin position="355"/>
        <end position="388"/>
    </location>
</feature>
<dbReference type="EMBL" id="MIGC01001693">
    <property type="protein sequence ID" value="PHJ22404.1"/>
    <property type="molecule type" value="Genomic_DNA"/>
</dbReference>
<keyword evidence="2" id="KW-0472">Membrane</keyword>
<evidence type="ECO:0000313" key="3">
    <source>
        <dbReference type="EMBL" id="PHJ22404.1"/>
    </source>
</evidence>
<dbReference type="Proteomes" id="UP000221165">
    <property type="component" value="Unassembled WGS sequence"/>
</dbReference>
<keyword evidence="4" id="KW-1185">Reference proteome</keyword>
<sequence>MRLPVTTGIGFGKGKDWGARRKRPQPPAAAFVAGSAVVGVLLLSAVLLVIRRTEASAEKVDSGAGGADDELLSQLGVRNIPEPLGGVAYVDDGPTADRMKQVEQMVVNIGAISPRTEGAQLEILCYYVNNPNDSLVRGDTWTSGMAPLFSFYHSANGSSPRRSTKASRGRRGEEKQTRYHQMKLALRRRHCCCSSIFPVLFSSASSVASTVGAEIRVLAGRSHHVSDPLWRGGDYSEDDSESEEFTPAVSSSHEKGTGNGDGEMRNMQGDDAVRTLSHKAATTERNNMAEMGSSDETGVKLVRRVRSVQRTLASFVRTMLRNVHKREKTALLLTLVGIYAILLVRSANRKSGEGMKLRGKELLDRTSPSSPASSERGGWRPGSEPELAPDSCTCSFTHYYSSHFRREVAGHARCRLCRITAPWGVPVETVVHSVVLAAIVMALVSWFRGPARDAAAAKPRWGRRSDTETARAPVPAIASQRDQTVEGRLEDLRIENTDGPPGGVVFQENVPTVNTIWQVTELMASVELVSHRLRDSLQVLLSEVRAVAGETDYRAKMSRLVALSQTAQLELIHSNLREQKQLLLQRSLWIPSLREWLLGYHRRIAKEILKGVPANRKRMVATLESGSPAQAAQLVSFINAESNTIVEMAHNAIGKVRALKEGSSSQFDRLDERYKVLEQMMADRIRPSP</sequence>
<feature type="compositionally biased region" description="Acidic residues" evidence="1">
    <location>
        <begin position="235"/>
        <end position="244"/>
    </location>
</feature>
<gene>
    <name evidence="3" type="ORF">CSUI_003747</name>
</gene>
<evidence type="ECO:0008006" key="5">
    <source>
        <dbReference type="Google" id="ProtNLM"/>
    </source>
</evidence>
<feature type="transmembrane region" description="Helical" evidence="2">
    <location>
        <begin position="28"/>
        <end position="50"/>
    </location>
</feature>
<proteinExistence type="predicted"/>
<comment type="caution">
    <text evidence="3">The sequence shown here is derived from an EMBL/GenBank/DDBJ whole genome shotgun (WGS) entry which is preliminary data.</text>
</comment>
<keyword evidence="2" id="KW-1133">Transmembrane helix</keyword>
<evidence type="ECO:0000256" key="1">
    <source>
        <dbReference type="SAM" id="MobiDB-lite"/>
    </source>
</evidence>
<keyword evidence="2" id="KW-0812">Transmembrane</keyword>
<feature type="compositionally biased region" description="Basic and acidic residues" evidence="1">
    <location>
        <begin position="355"/>
        <end position="364"/>
    </location>
</feature>
<feature type="region of interest" description="Disordered" evidence="1">
    <location>
        <begin position="228"/>
        <end position="267"/>
    </location>
</feature>
<evidence type="ECO:0000256" key="2">
    <source>
        <dbReference type="SAM" id="Phobius"/>
    </source>
</evidence>
<protein>
    <recommendedName>
        <fullName evidence="5">Transmembrane protein</fullName>
    </recommendedName>
</protein>
<dbReference type="GeneID" id="94427153"/>